<name>A0A2R3Z578_9FLAO</name>
<gene>
    <name evidence="2" type="ORF">C7S20_09130</name>
</gene>
<dbReference type="Proteomes" id="UP000241507">
    <property type="component" value="Chromosome"/>
</dbReference>
<protein>
    <submittedName>
        <fullName evidence="2">Uncharacterized protein</fullName>
    </submittedName>
</protein>
<dbReference type="KEGG" id="grs:C7S20_09130"/>
<keyword evidence="1" id="KW-0812">Transmembrane</keyword>
<dbReference type="EMBL" id="CP028136">
    <property type="protein sequence ID" value="AVR45421.1"/>
    <property type="molecule type" value="Genomic_DNA"/>
</dbReference>
<keyword evidence="1" id="KW-1133">Transmembrane helix</keyword>
<evidence type="ECO:0000313" key="3">
    <source>
        <dbReference type="Proteomes" id="UP000241507"/>
    </source>
</evidence>
<evidence type="ECO:0000256" key="1">
    <source>
        <dbReference type="SAM" id="Phobius"/>
    </source>
</evidence>
<dbReference type="AlphaFoldDB" id="A0A2R3Z578"/>
<dbReference type="InterPro" id="IPR045749">
    <property type="entry name" value="DUF6090"/>
</dbReference>
<evidence type="ECO:0000313" key="2">
    <source>
        <dbReference type="EMBL" id="AVR45421.1"/>
    </source>
</evidence>
<sequence length="234" mass="26432">MIKLLKNIRMKSLKENSFTRYVIYAIGEIILVVIGILIALQVNNWNENQKKNVLKKQYLSSLISDTIKDTIVLKDNIKSIEGDLSLITSFKNRLSKSTSTLDTVRHIARYEYLPFFDPSNELNRNTITSLLSTGDLNLFDKEIQNTILTHNTIQLALLKVMDKNVDIFFSANANGGLFSSSNPSLDNAMIRGHLMDSIWQNKDGIEVLEVLNNRIASKILMYTFISGAKKTVTG</sequence>
<proteinExistence type="predicted"/>
<keyword evidence="3" id="KW-1185">Reference proteome</keyword>
<organism evidence="2 3">
    <name type="scientific">Christiangramia fulva</name>
    <dbReference type="NCBI Taxonomy" id="2126553"/>
    <lineage>
        <taxon>Bacteria</taxon>
        <taxon>Pseudomonadati</taxon>
        <taxon>Bacteroidota</taxon>
        <taxon>Flavobacteriia</taxon>
        <taxon>Flavobacteriales</taxon>
        <taxon>Flavobacteriaceae</taxon>
        <taxon>Christiangramia</taxon>
    </lineage>
</organism>
<dbReference type="Pfam" id="PF19578">
    <property type="entry name" value="DUF6090"/>
    <property type="match status" value="1"/>
</dbReference>
<accession>A0A2R3Z578</accession>
<keyword evidence="1" id="KW-0472">Membrane</keyword>
<reference evidence="3" key="1">
    <citation type="submission" date="2018-03" db="EMBL/GenBank/DDBJ databases">
        <title>Gramella fulva sp. nov., isolated from a dry surface of tidal flat.</title>
        <authorList>
            <person name="Hwang S.H."/>
            <person name="Hwang W.M."/>
            <person name="Kang K."/>
            <person name="Ahn T.-Y."/>
        </authorList>
    </citation>
    <scope>NUCLEOTIDE SEQUENCE [LARGE SCALE GENOMIC DNA]</scope>
    <source>
        <strain evidence="3">SH35</strain>
    </source>
</reference>
<feature type="transmembrane region" description="Helical" evidence="1">
    <location>
        <begin position="21"/>
        <end position="42"/>
    </location>
</feature>